<keyword evidence="1" id="KW-0472">Membrane</keyword>
<feature type="transmembrane region" description="Helical" evidence="1">
    <location>
        <begin position="63"/>
        <end position="82"/>
    </location>
</feature>
<sequence length="204" mass="21599">MDSFYLICFCVGLVLSLISVVGGFAHLHIGRFHVGHVAHGHATHGAHRGFPESVGSHGSGLSAVNGFTITVFLCWFGGAGYLLHHSSIFGGALILLIALLSGVVGATLIWAVLFKLLLPRERVLTPEETEMAGVLAEVSDSIRDGDGIGEIIFSQAGARRAAAARSEDGSAIARGTEVVVIRYDRGVAYVRRWDELANGLHDAV</sequence>
<organism evidence="2 3">
    <name type="scientific">Tunturiibacter lichenicola</name>
    <dbReference type="NCBI Taxonomy" id="2051959"/>
    <lineage>
        <taxon>Bacteria</taxon>
        <taxon>Pseudomonadati</taxon>
        <taxon>Acidobacteriota</taxon>
        <taxon>Terriglobia</taxon>
        <taxon>Terriglobales</taxon>
        <taxon>Acidobacteriaceae</taxon>
        <taxon>Tunturiibacter</taxon>
    </lineage>
</organism>
<keyword evidence="2" id="KW-0378">Hydrolase</keyword>
<feature type="transmembrane region" description="Helical" evidence="1">
    <location>
        <begin position="88"/>
        <end position="113"/>
    </location>
</feature>
<reference evidence="2 3" key="1">
    <citation type="submission" date="2020-08" db="EMBL/GenBank/DDBJ databases">
        <title>Genomic Encyclopedia of Type Strains, Phase IV (KMG-V): Genome sequencing to study the core and pangenomes of soil and plant-associated prokaryotes.</title>
        <authorList>
            <person name="Whitman W."/>
        </authorList>
    </citation>
    <scope>NUCLEOTIDE SEQUENCE [LARGE SCALE GENOMIC DNA]</scope>
    <source>
        <strain evidence="2 3">M8US30</strain>
    </source>
</reference>
<dbReference type="Gene3D" id="2.40.50.140">
    <property type="entry name" value="Nucleic acid-binding proteins"/>
    <property type="match status" value="1"/>
</dbReference>
<dbReference type="InterPro" id="IPR012340">
    <property type="entry name" value="NA-bd_OB-fold"/>
</dbReference>
<dbReference type="GO" id="GO:0008233">
    <property type="term" value="F:peptidase activity"/>
    <property type="evidence" value="ECO:0007669"/>
    <property type="project" value="UniProtKB-KW"/>
</dbReference>
<dbReference type="Proteomes" id="UP000569092">
    <property type="component" value="Unassembled WGS sequence"/>
</dbReference>
<proteinExistence type="predicted"/>
<evidence type="ECO:0000313" key="3">
    <source>
        <dbReference type="Proteomes" id="UP000569092"/>
    </source>
</evidence>
<protein>
    <submittedName>
        <fullName evidence="2">Membrane protein implicated in regulation of membrane protease activity</fullName>
    </submittedName>
</protein>
<dbReference type="EMBL" id="JACHDZ010000001">
    <property type="protein sequence ID" value="MBB5342276.1"/>
    <property type="molecule type" value="Genomic_DNA"/>
</dbReference>
<keyword evidence="2" id="KW-0645">Protease</keyword>
<keyword evidence="1" id="KW-0812">Transmembrane</keyword>
<dbReference type="GO" id="GO:0006508">
    <property type="term" value="P:proteolysis"/>
    <property type="evidence" value="ECO:0007669"/>
    <property type="project" value="UniProtKB-KW"/>
</dbReference>
<evidence type="ECO:0000313" key="2">
    <source>
        <dbReference type="EMBL" id="MBB5342276.1"/>
    </source>
</evidence>
<feature type="transmembrane region" description="Helical" evidence="1">
    <location>
        <begin position="6"/>
        <end position="27"/>
    </location>
</feature>
<gene>
    <name evidence="2" type="ORF">HDF10_000226</name>
</gene>
<keyword evidence="1" id="KW-1133">Transmembrane helix</keyword>
<evidence type="ECO:0000256" key="1">
    <source>
        <dbReference type="SAM" id="Phobius"/>
    </source>
</evidence>
<accession>A0A7W8J678</accession>
<comment type="caution">
    <text evidence="2">The sequence shown here is derived from an EMBL/GenBank/DDBJ whole genome shotgun (WGS) entry which is preliminary data.</text>
</comment>
<name>A0A7W8J678_9BACT</name>
<dbReference type="AlphaFoldDB" id="A0A7W8J678"/>